<sequence>MRALIYLILGAILLAVGIWWILSAGFSVMAIVAMLLTATGGAVFVAGIAVALDMFAPTSKKI</sequence>
<protein>
    <submittedName>
        <fullName evidence="2">Nitrate/nitrite transporter NarK</fullName>
    </submittedName>
</protein>
<keyword evidence="1" id="KW-0812">Transmembrane</keyword>
<evidence type="ECO:0000313" key="3">
    <source>
        <dbReference type="Proteomes" id="UP001180840"/>
    </source>
</evidence>
<keyword evidence="3" id="KW-1185">Reference proteome</keyword>
<evidence type="ECO:0000256" key="1">
    <source>
        <dbReference type="SAM" id="Phobius"/>
    </source>
</evidence>
<organism evidence="2 3">
    <name type="scientific">Corynebacterium guangdongense</name>
    <dbReference type="NCBI Taxonomy" id="1783348"/>
    <lineage>
        <taxon>Bacteria</taxon>
        <taxon>Bacillati</taxon>
        <taxon>Actinomycetota</taxon>
        <taxon>Actinomycetes</taxon>
        <taxon>Mycobacteriales</taxon>
        <taxon>Corynebacteriaceae</taxon>
        <taxon>Corynebacterium</taxon>
    </lineage>
</organism>
<reference evidence="2" key="1">
    <citation type="submission" date="2023-07" db="EMBL/GenBank/DDBJ databases">
        <title>Sequencing the genomes of 1000 actinobacteria strains.</title>
        <authorList>
            <person name="Klenk H.-P."/>
        </authorList>
    </citation>
    <scope>NUCLEOTIDE SEQUENCE</scope>
    <source>
        <strain evidence="2">DSM 107476</strain>
    </source>
</reference>
<feature type="transmembrane region" description="Helical" evidence="1">
    <location>
        <begin position="5"/>
        <end position="22"/>
    </location>
</feature>
<comment type="caution">
    <text evidence="2">The sequence shown here is derived from an EMBL/GenBank/DDBJ whole genome shotgun (WGS) entry which is preliminary data.</text>
</comment>
<evidence type="ECO:0000313" key="2">
    <source>
        <dbReference type="EMBL" id="MDR7328631.1"/>
    </source>
</evidence>
<keyword evidence="1" id="KW-1133">Transmembrane helix</keyword>
<dbReference type="RefSeq" id="WP_290197618.1">
    <property type="nucleotide sequence ID" value="NZ_CP047654.1"/>
</dbReference>
<proteinExistence type="predicted"/>
<dbReference type="Proteomes" id="UP001180840">
    <property type="component" value="Unassembled WGS sequence"/>
</dbReference>
<keyword evidence="1" id="KW-0472">Membrane</keyword>
<feature type="transmembrane region" description="Helical" evidence="1">
    <location>
        <begin position="28"/>
        <end position="52"/>
    </location>
</feature>
<dbReference type="EMBL" id="JAVDXZ010000001">
    <property type="protein sequence ID" value="MDR7328631.1"/>
    <property type="molecule type" value="Genomic_DNA"/>
</dbReference>
<accession>A0ABU1ZUM1</accession>
<gene>
    <name evidence="2" type="ORF">J2S39_000307</name>
</gene>
<name>A0ABU1ZUM1_9CORY</name>